<feature type="region of interest" description="Disordered" evidence="1">
    <location>
        <begin position="773"/>
        <end position="811"/>
    </location>
</feature>
<comment type="caution">
    <text evidence="2">The sequence shown here is derived from an EMBL/GenBank/DDBJ whole genome shotgun (WGS) entry which is preliminary data.</text>
</comment>
<evidence type="ECO:0000313" key="3">
    <source>
        <dbReference type="Proteomes" id="UP001146120"/>
    </source>
</evidence>
<dbReference type="SUPFAM" id="SSF52833">
    <property type="entry name" value="Thioredoxin-like"/>
    <property type="match status" value="2"/>
</dbReference>
<proteinExistence type="predicted"/>
<dbReference type="Gene3D" id="3.40.30.10">
    <property type="entry name" value="Glutaredoxin"/>
    <property type="match status" value="2"/>
</dbReference>
<sequence length="811" mass="88811">MALTTRMVTSRRRRCLRAVTALLWVTALVASLGGLEVAAGGSSKKAAAERPVLPVLQSVDELQAIESSHRTHAIVLLSSKEHGKKDKADKADAKGEETTDEAVDLGAVAYELLPSFERVVKDLDGAISFAVADVAADAGFLKKWGLTAFPAIVVYAEEPKANPYTGKLYRQSSIVNIAMLDHMTKFKKLLKDSVVSTHVEELTAAQTKPAGFGKLVAATKEDGEKVVVLISKNKKASHLYRGLANEFCDQGLRFVYWYTEDVKQELLQSFGVESIPALLVVSSMDEVKSLDEKKMTTYAGLKAFVQQFATQLSDEAKQKKQEQRQGSGQPDDPAGRKLSFFNSDDIEKQVLKSKLVWIMEFMDAEQEAAFSEAKWKKIVNDLQKKVGIVAFGMVSCEQEAALCEKYEGPGFRVFPIDLDPATRSIQRDLDNPVLPRVFKTFESAKDAAAASLPDIVQVITSSTELNNFVSLALQAKALPTVLFTKKAETPAMLKSLSMSFPTQKVMCGVVYDASAEVKGQFSIPASANTAMVSLVPVAHDPSHPEGAAPFGIILYDKKTMGPYNYQNMMRYISSVLVQHPHPNDDVLDGEASETVGADSEASSSVVYLRNDNIKEACSGSNICAIAFFEQHIDTLSDDQSPLNKSLEVLSAVAQKSKKAKEPYRFMWTNGKCQSAFAEAFGVGLYQMPTVVVYAPSKGRYALNVGLFNEENTHGFLKGVLSGRIPTVPIDRVPDLVDECSFESIQTEVADVEDEDDEALGDLLSEIMDEEQKQRDLLEEQLKENEKSSKKSAKKKKKGKKGKKKGGAKDEL</sequence>
<feature type="compositionally biased region" description="Basic and acidic residues" evidence="1">
    <location>
        <begin position="773"/>
        <end position="788"/>
    </location>
</feature>
<gene>
    <name evidence="2" type="ORF">N0F65_007303</name>
</gene>
<evidence type="ECO:0000313" key="2">
    <source>
        <dbReference type="EMBL" id="DBA01406.1"/>
    </source>
</evidence>
<dbReference type="EMBL" id="DAKRPA010000048">
    <property type="protein sequence ID" value="DBA01406.1"/>
    <property type="molecule type" value="Genomic_DNA"/>
</dbReference>
<feature type="compositionally biased region" description="Basic residues" evidence="1">
    <location>
        <begin position="789"/>
        <end position="805"/>
    </location>
</feature>
<evidence type="ECO:0000256" key="1">
    <source>
        <dbReference type="SAM" id="MobiDB-lite"/>
    </source>
</evidence>
<protein>
    <recommendedName>
        <fullName evidence="4">Thioredoxin domain-containing protein</fullName>
    </recommendedName>
</protein>
<accession>A0AAV2Z238</accession>
<dbReference type="InterPro" id="IPR036249">
    <property type="entry name" value="Thioredoxin-like_sf"/>
</dbReference>
<dbReference type="PANTHER" id="PTHR45184">
    <property type="entry name" value="DNAJ PROTEIN ERDJ3A"/>
    <property type="match status" value="1"/>
</dbReference>
<dbReference type="PANTHER" id="PTHR45184:SF1">
    <property type="entry name" value="DNAJ PROTEIN ERDJ3A"/>
    <property type="match status" value="1"/>
</dbReference>
<reference evidence="2" key="2">
    <citation type="journal article" date="2023" name="Microbiol Resour">
        <title>Decontamination and Annotation of the Draft Genome Sequence of the Oomycete Lagenidium giganteum ARSEF 373.</title>
        <authorList>
            <person name="Morgan W.R."/>
            <person name="Tartar A."/>
        </authorList>
    </citation>
    <scope>NUCLEOTIDE SEQUENCE</scope>
    <source>
        <strain evidence="2">ARSEF 373</strain>
    </source>
</reference>
<name>A0AAV2Z238_9STRA</name>
<evidence type="ECO:0008006" key="4">
    <source>
        <dbReference type="Google" id="ProtNLM"/>
    </source>
</evidence>
<dbReference type="InterPro" id="IPR052842">
    <property type="entry name" value="ER_Co-chaperone"/>
</dbReference>
<dbReference type="Proteomes" id="UP001146120">
    <property type="component" value="Unassembled WGS sequence"/>
</dbReference>
<keyword evidence="3" id="KW-1185">Reference proteome</keyword>
<reference evidence="2" key="1">
    <citation type="submission" date="2022-11" db="EMBL/GenBank/DDBJ databases">
        <authorList>
            <person name="Morgan W.R."/>
            <person name="Tartar A."/>
        </authorList>
    </citation>
    <scope>NUCLEOTIDE SEQUENCE</scope>
    <source>
        <strain evidence="2">ARSEF 373</strain>
    </source>
</reference>
<organism evidence="2 3">
    <name type="scientific">Lagenidium giganteum</name>
    <dbReference type="NCBI Taxonomy" id="4803"/>
    <lineage>
        <taxon>Eukaryota</taxon>
        <taxon>Sar</taxon>
        <taxon>Stramenopiles</taxon>
        <taxon>Oomycota</taxon>
        <taxon>Peronosporomycetes</taxon>
        <taxon>Pythiales</taxon>
        <taxon>Pythiaceae</taxon>
    </lineage>
</organism>
<dbReference type="AlphaFoldDB" id="A0AAV2Z238"/>
<feature type="region of interest" description="Disordered" evidence="1">
    <location>
        <begin position="315"/>
        <end position="339"/>
    </location>
</feature>